<feature type="binding site" evidence="5">
    <location>
        <begin position="23"/>
        <end position="30"/>
    </location>
    <ligand>
        <name>GTP</name>
        <dbReference type="ChEBI" id="CHEBI:37565"/>
    </ligand>
</feature>
<keyword evidence="8" id="KW-1185">Reference proteome</keyword>
<name>A0AAN7VCM4_9COLE</name>
<dbReference type="EMBL" id="JAVRBK010000007">
    <property type="protein sequence ID" value="KAK5641444.1"/>
    <property type="molecule type" value="Genomic_DNA"/>
</dbReference>
<evidence type="ECO:0000313" key="7">
    <source>
        <dbReference type="EMBL" id="KAK5641444.1"/>
    </source>
</evidence>
<evidence type="ECO:0000256" key="4">
    <source>
        <dbReference type="ARBA" id="ARBA00023134"/>
    </source>
</evidence>
<keyword evidence="4 5" id="KW-0342">GTP-binding</keyword>
<protein>
    <recommendedName>
        <fullName evidence="2">ADP-ribosylation factor-like protein 6</fullName>
    </recommendedName>
</protein>
<evidence type="ECO:0000256" key="3">
    <source>
        <dbReference type="ARBA" id="ARBA00022741"/>
    </source>
</evidence>
<evidence type="ECO:0000256" key="1">
    <source>
        <dbReference type="ARBA" id="ARBA00010290"/>
    </source>
</evidence>
<feature type="binding site" evidence="6">
    <location>
        <position position="30"/>
    </location>
    <ligand>
        <name>Mg(2+)</name>
        <dbReference type="ChEBI" id="CHEBI:18420"/>
    </ligand>
</feature>
<dbReference type="FunFam" id="3.40.50.300:FF:001166">
    <property type="entry name" value="ADP-ribosylation factor D"/>
    <property type="match status" value="1"/>
</dbReference>
<dbReference type="SMART" id="SM00178">
    <property type="entry name" value="SAR"/>
    <property type="match status" value="1"/>
</dbReference>
<dbReference type="InterPro" id="IPR024156">
    <property type="entry name" value="Small_GTPase_ARF"/>
</dbReference>
<dbReference type="SMART" id="SM00177">
    <property type="entry name" value="ARF"/>
    <property type="match status" value="1"/>
</dbReference>
<reference evidence="7 8" key="1">
    <citation type="journal article" date="2024" name="Insects">
        <title>An Improved Chromosome-Level Genome Assembly of the Firefly Pyrocoelia pectoralis.</title>
        <authorList>
            <person name="Fu X."/>
            <person name="Meyer-Rochow V.B."/>
            <person name="Ballantyne L."/>
            <person name="Zhu X."/>
        </authorList>
    </citation>
    <scope>NUCLEOTIDE SEQUENCE [LARGE SCALE GENOMIC DNA]</scope>
    <source>
        <strain evidence="7">XCY_ONT2</strain>
    </source>
</reference>
<proteinExistence type="inferred from homology"/>
<dbReference type="Pfam" id="PF00025">
    <property type="entry name" value="Arf"/>
    <property type="match status" value="1"/>
</dbReference>
<keyword evidence="6" id="KW-0479">Metal-binding</keyword>
<dbReference type="InterPro" id="IPR006689">
    <property type="entry name" value="Small_GTPase_ARF/SAR"/>
</dbReference>
<feature type="binding site" evidence="6">
    <location>
        <position position="49"/>
    </location>
    <ligand>
        <name>Mg(2+)</name>
        <dbReference type="ChEBI" id="CHEBI:18420"/>
    </ligand>
</feature>
<dbReference type="GO" id="GO:0046872">
    <property type="term" value="F:metal ion binding"/>
    <property type="evidence" value="ECO:0007669"/>
    <property type="project" value="UniProtKB-KW"/>
</dbReference>
<evidence type="ECO:0000256" key="5">
    <source>
        <dbReference type="PIRSR" id="PIRSR606689-1"/>
    </source>
</evidence>
<dbReference type="Proteomes" id="UP001329430">
    <property type="component" value="Chromosome 7"/>
</dbReference>
<dbReference type="GO" id="GO:0005525">
    <property type="term" value="F:GTP binding"/>
    <property type="evidence" value="ECO:0007669"/>
    <property type="project" value="UniProtKB-KW"/>
</dbReference>
<dbReference type="PROSITE" id="PS51417">
    <property type="entry name" value="ARF"/>
    <property type="match status" value="1"/>
</dbReference>
<accession>A0AAN7VCM4</accession>
<dbReference type="AlphaFoldDB" id="A0AAN7VCM4"/>
<evidence type="ECO:0000313" key="8">
    <source>
        <dbReference type="Proteomes" id="UP001329430"/>
    </source>
</evidence>
<evidence type="ECO:0000256" key="2">
    <source>
        <dbReference type="ARBA" id="ARBA00019766"/>
    </source>
</evidence>
<dbReference type="SUPFAM" id="SSF52540">
    <property type="entry name" value="P-loop containing nucleoside triphosphate hydrolases"/>
    <property type="match status" value="1"/>
</dbReference>
<keyword evidence="3 5" id="KW-0547">Nucleotide-binding</keyword>
<evidence type="ECO:0000256" key="6">
    <source>
        <dbReference type="PIRSR" id="PIRSR606689-2"/>
    </source>
</evidence>
<organism evidence="7 8">
    <name type="scientific">Pyrocoelia pectoralis</name>
    <dbReference type="NCBI Taxonomy" id="417401"/>
    <lineage>
        <taxon>Eukaryota</taxon>
        <taxon>Metazoa</taxon>
        <taxon>Ecdysozoa</taxon>
        <taxon>Arthropoda</taxon>
        <taxon>Hexapoda</taxon>
        <taxon>Insecta</taxon>
        <taxon>Pterygota</taxon>
        <taxon>Neoptera</taxon>
        <taxon>Endopterygota</taxon>
        <taxon>Coleoptera</taxon>
        <taxon>Polyphaga</taxon>
        <taxon>Elateriformia</taxon>
        <taxon>Elateroidea</taxon>
        <taxon>Lampyridae</taxon>
        <taxon>Lampyrinae</taxon>
        <taxon>Pyrocoelia</taxon>
    </lineage>
</organism>
<comment type="caution">
    <text evidence="7">The sequence shown here is derived from an EMBL/GenBank/DDBJ whole genome shotgun (WGS) entry which is preliminary data.</text>
</comment>
<sequence>MGGLSTVMGCGRKPIEVTVTMSGLSGSGKTTILYKCKLGINQSVNTYPTVSHLQETIIYKNISFNVVDLGGGAKILPYWLRFFNNAKVLIFVIDSSDHIQISEANYYLHSWITTIENEFIVLIYANKQDLPNAMTVPEIIEKLSLNSFKIPWHIQLASAINGEGINEGLDWICEKLII</sequence>
<dbReference type="CDD" id="cd00878">
    <property type="entry name" value="Arf_Arl"/>
    <property type="match status" value="1"/>
</dbReference>
<keyword evidence="6" id="KW-0460">Magnesium</keyword>
<dbReference type="Gene3D" id="3.40.50.300">
    <property type="entry name" value="P-loop containing nucleotide triphosphate hydrolases"/>
    <property type="match status" value="1"/>
</dbReference>
<feature type="binding site" evidence="5">
    <location>
        <begin position="126"/>
        <end position="129"/>
    </location>
    <ligand>
        <name>GTP</name>
        <dbReference type="ChEBI" id="CHEBI:37565"/>
    </ligand>
</feature>
<dbReference type="InterPro" id="IPR027417">
    <property type="entry name" value="P-loop_NTPase"/>
</dbReference>
<dbReference type="PANTHER" id="PTHR11711">
    <property type="entry name" value="ADP RIBOSYLATION FACTOR-RELATED"/>
    <property type="match status" value="1"/>
</dbReference>
<gene>
    <name evidence="7" type="ORF">RI129_009991</name>
</gene>
<dbReference type="GO" id="GO:0003924">
    <property type="term" value="F:GTPase activity"/>
    <property type="evidence" value="ECO:0007669"/>
    <property type="project" value="InterPro"/>
</dbReference>
<comment type="similarity">
    <text evidence="1">Belongs to the small GTPase superfamily. Arf family.</text>
</comment>
<feature type="binding site" evidence="5">
    <location>
        <position position="71"/>
    </location>
    <ligand>
        <name>GTP</name>
        <dbReference type="ChEBI" id="CHEBI:37565"/>
    </ligand>
</feature>